<protein>
    <submittedName>
        <fullName evidence="1">Chemotaxis protein CheD</fullName>
    </submittedName>
</protein>
<dbReference type="InterPro" id="IPR011324">
    <property type="entry name" value="Cytotoxic_necrot_fac-like_cat"/>
</dbReference>
<dbReference type="EMBL" id="CP048877">
    <property type="protein sequence ID" value="QIJ71853.1"/>
    <property type="molecule type" value="Genomic_DNA"/>
</dbReference>
<dbReference type="KEGG" id="tav:G4V39_06065"/>
<dbReference type="Pfam" id="PF03975">
    <property type="entry name" value="CheD"/>
    <property type="match status" value="1"/>
</dbReference>
<dbReference type="Gene3D" id="3.30.1330.200">
    <property type="match status" value="1"/>
</dbReference>
<dbReference type="PANTHER" id="PTHR35147">
    <property type="entry name" value="CHEMORECEPTOR GLUTAMINE DEAMIDASE CHED-RELATED"/>
    <property type="match status" value="1"/>
</dbReference>
<organism evidence="1 2">
    <name type="scientific">Thermosulfuriphilus ammonigenes</name>
    <dbReference type="NCBI Taxonomy" id="1936021"/>
    <lineage>
        <taxon>Bacteria</taxon>
        <taxon>Pseudomonadati</taxon>
        <taxon>Thermodesulfobacteriota</taxon>
        <taxon>Thermodesulfobacteria</taxon>
        <taxon>Thermodesulfobacteriales</taxon>
        <taxon>Thermodesulfobacteriaceae</taxon>
        <taxon>Thermosulfuriphilus</taxon>
    </lineage>
</organism>
<accession>A0A6G7PWR5</accession>
<proteinExistence type="predicted"/>
<evidence type="ECO:0000313" key="2">
    <source>
        <dbReference type="Proteomes" id="UP000502179"/>
    </source>
</evidence>
<dbReference type="GO" id="GO:0050568">
    <property type="term" value="F:protein-glutamine glutaminase activity"/>
    <property type="evidence" value="ECO:0007669"/>
    <property type="project" value="InterPro"/>
</dbReference>
<gene>
    <name evidence="1" type="ORF">G4V39_06065</name>
</gene>
<dbReference type="RefSeq" id="WP_166032071.1">
    <property type="nucleotide sequence ID" value="NZ_CP048877.1"/>
</dbReference>
<dbReference type="InterPro" id="IPR005659">
    <property type="entry name" value="Chemorcpt_Glu_NH3ase_CheD"/>
</dbReference>
<dbReference type="GO" id="GO:0006935">
    <property type="term" value="P:chemotaxis"/>
    <property type="evidence" value="ECO:0007669"/>
    <property type="project" value="InterPro"/>
</dbReference>
<reference evidence="1 2" key="1">
    <citation type="submission" date="2020-02" db="EMBL/GenBank/DDBJ databases">
        <title>Genome analysis of Thermosulfuriphilus ammonigenes ST65T, an anaerobic thermophilic chemolithoautotrophic bacterium isolated from a deep-sea hydrothermal vent.</title>
        <authorList>
            <person name="Slobodkina G."/>
            <person name="Allioux M."/>
            <person name="Merkel A."/>
            <person name="Alain K."/>
            <person name="Jebbar M."/>
            <person name="Slobodkin A."/>
        </authorList>
    </citation>
    <scope>NUCLEOTIDE SEQUENCE [LARGE SCALE GENOMIC DNA]</scope>
    <source>
        <strain evidence="1 2">ST65</strain>
    </source>
</reference>
<dbReference type="CDD" id="cd16352">
    <property type="entry name" value="CheD"/>
    <property type="match status" value="1"/>
</dbReference>
<dbReference type="SUPFAM" id="SSF64438">
    <property type="entry name" value="CNF1/YfiH-like putative cysteine hydrolases"/>
    <property type="match status" value="1"/>
</dbReference>
<name>A0A6G7PWR5_9BACT</name>
<dbReference type="AlphaFoldDB" id="A0A6G7PWR5"/>
<sequence length="156" mass="16321">MRRILVTKGKIAVSKEKEDILVAPSIGAGVAVAVYDVQAKVGGLLHALAPTASLAPGPEGLFIDTGLKKLFSLLKEAGSSLKELRIVLAGAGRFFSAPKALDLGAINAQAVTTALKKAGFSPIDSHLGRHLNSELRLKIDQGETVIVFKGEGEIRV</sequence>
<dbReference type="Proteomes" id="UP000502179">
    <property type="component" value="Chromosome"/>
</dbReference>
<evidence type="ECO:0000313" key="1">
    <source>
        <dbReference type="EMBL" id="QIJ71853.1"/>
    </source>
</evidence>
<dbReference type="PANTHER" id="PTHR35147:SF1">
    <property type="entry name" value="CHEMORECEPTOR GLUTAMINE DEAMIDASE CHED-RELATED"/>
    <property type="match status" value="1"/>
</dbReference>
<keyword evidence="2" id="KW-1185">Reference proteome</keyword>
<dbReference type="InterPro" id="IPR038592">
    <property type="entry name" value="CheD-like_sf"/>
</dbReference>